<dbReference type="InterPro" id="IPR002656">
    <property type="entry name" value="Acyl_transf_3_dom"/>
</dbReference>
<proteinExistence type="predicted"/>
<feature type="compositionally biased region" description="Basic and acidic residues" evidence="1">
    <location>
        <begin position="13"/>
        <end position="29"/>
    </location>
</feature>
<dbReference type="Pfam" id="PF19040">
    <property type="entry name" value="SGNH"/>
    <property type="match status" value="1"/>
</dbReference>
<dbReference type="PANTHER" id="PTHR23028:SF53">
    <property type="entry name" value="ACYL_TRANSF_3 DOMAIN-CONTAINING PROTEIN"/>
    <property type="match status" value="1"/>
</dbReference>
<gene>
    <name evidence="5" type="ORF">JD82_02232</name>
</gene>
<feature type="transmembrane region" description="Helical" evidence="2">
    <location>
        <begin position="388"/>
        <end position="410"/>
    </location>
</feature>
<dbReference type="GO" id="GO:0016747">
    <property type="term" value="F:acyltransferase activity, transferring groups other than amino-acyl groups"/>
    <property type="evidence" value="ECO:0007669"/>
    <property type="project" value="InterPro"/>
</dbReference>
<evidence type="ECO:0000313" key="6">
    <source>
        <dbReference type="Proteomes" id="UP000317303"/>
    </source>
</evidence>
<dbReference type="InterPro" id="IPR050879">
    <property type="entry name" value="Acyltransferase_3"/>
</dbReference>
<feature type="domain" description="Acyltransferase 3" evidence="3">
    <location>
        <begin position="41"/>
        <end position="367"/>
    </location>
</feature>
<dbReference type="GO" id="GO:0009103">
    <property type="term" value="P:lipopolysaccharide biosynthetic process"/>
    <property type="evidence" value="ECO:0007669"/>
    <property type="project" value="TreeGrafter"/>
</dbReference>
<dbReference type="InterPro" id="IPR043968">
    <property type="entry name" value="SGNH"/>
</dbReference>
<protein>
    <submittedName>
        <fullName evidence="5">Peptidoglycan/LPS O-acetylase OafA/YrhL</fullName>
    </submittedName>
</protein>
<dbReference type="Pfam" id="PF01757">
    <property type="entry name" value="Acyl_transf_3"/>
    <property type="match status" value="1"/>
</dbReference>
<sequence>MLSLSRTDQAAPPEHDGTATRDTSRRDSSPQDTGRTGFRPDVEGLRAVAIAAVLLYHAGVPFVPGGYIGVDIFFVLSGFLMTRLILGEIETTGSLSLGRFYARRARRLLPAVAVVLGGVALGSWLVLSPVERDSVAPDLLASALYVLNWWLAGQAVDYFETGFQASPVQHFWTLAVEEQFYLVWPLLLLGAVWLLRRLLTTRRALFVVVLGVGALSLAYSVVATLQAADTAYFNTFSRGWEFAVGGVLALVPLTRLSRPVAAALAWGGLGALGAAILLFDEQTLFPAPWALLPALGTAAVIAAGTAAPSLLPQRLLATPLMRHCGRVSYSWYLWHWPALVFAAAVVGELSASQGLVVVAVAWVLAVATYHLVEQPFRRSPVFQKPRRAIGLGVACTVIAVIPGLVLPMTIPSLPTKSQDQITGAPALSRGDDAVQQSVEAIRPEPRAAAQDWPRNYTDGCHADRPETASGECVYGNPDADRTVVLFGDSHAMQYFPALENIAKKRDWRLVPLTKSGCAPPDVSLYNDALRRYYAECDTWRQATLDRIKEQEKPDLVITGGRDTYTAMRGDQHLSQEESTKALRDGYTSTLRQLRGTGARVVTIKDNPHPDKDIPSCVSNAPMNLGDCAVPQDVAYDYPHVADHAAERVRGVRLVDPTSMFCRDGTCPAVIGDVVVYGVTTHLTATYVETLTPWLDKQLASLSVLP</sequence>
<evidence type="ECO:0000259" key="3">
    <source>
        <dbReference type="Pfam" id="PF01757"/>
    </source>
</evidence>
<evidence type="ECO:0000256" key="2">
    <source>
        <dbReference type="SAM" id="Phobius"/>
    </source>
</evidence>
<feature type="transmembrane region" description="Helical" evidence="2">
    <location>
        <begin position="179"/>
        <end position="195"/>
    </location>
</feature>
<feature type="domain" description="SGNH" evidence="4">
    <location>
        <begin position="460"/>
        <end position="692"/>
    </location>
</feature>
<dbReference type="PANTHER" id="PTHR23028">
    <property type="entry name" value="ACETYLTRANSFERASE"/>
    <property type="match status" value="1"/>
</dbReference>
<feature type="transmembrane region" description="Helical" evidence="2">
    <location>
        <begin position="355"/>
        <end position="372"/>
    </location>
</feature>
<feature type="transmembrane region" description="Helical" evidence="2">
    <location>
        <begin position="66"/>
        <end position="86"/>
    </location>
</feature>
<keyword evidence="2" id="KW-1133">Transmembrane helix</keyword>
<dbReference type="RefSeq" id="WP_169741954.1">
    <property type="nucleotide sequence ID" value="NZ_JOIJ01000011.1"/>
</dbReference>
<keyword evidence="6" id="KW-1185">Reference proteome</keyword>
<feature type="transmembrane region" description="Helical" evidence="2">
    <location>
        <begin position="107"/>
        <end position="127"/>
    </location>
</feature>
<name>A0A660CAQ1_9PSEU</name>
<feature type="transmembrane region" description="Helical" evidence="2">
    <location>
        <begin position="331"/>
        <end position="349"/>
    </location>
</feature>
<keyword evidence="2" id="KW-0472">Membrane</keyword>
<dbReference type="GO" id="GO:0016020">
    <property type="term" value="C:membrane"/>
    <property type="evidence" value="ECO:0007669"/>
    <property type="project" value="TreeGrafter"/>
</dbReference>
<dbReference type="EMBL" id="VLJV01000001">
    <property type="protein sequence ID" value="TWH20386.1"/>
    <property type="molecule type" value="Genomic_DNA"/>
</dbReference>
<accession>A0A660CAQ1</accession>
<reference evidence="5 6" key="1">
    <citation type="submission" date="2019-07" db="EMBL/GenBank/DDBJ databases">
        <title>R&amp;d 2014.</title>
        <authorList>
            <person name="Klenk H.-P."/>
        </authorList>
    </citation>
    <scope>NUCLEOTIDE SEQUENCE [LARGE SCALE GENOMIC DNA]</scope>
    <source>
        <strain evidence="5 6">DSM 43194</strain>
    </source>
</reference>
<feature type="transmembrane region" description="Helical" evidence="2">
    <location>
        <begin position="260"/>
        <end position="279"/>
    </location>
</feature>
<evidence type="ECO:0000256" key="1">
    <source>
        <dbReference type="SAM" id="MobiDB-lite"/>
    </source>
</evidence>
<evidence type="ECO:0000313" key="5">
    <source>
        <dbReference type="EMBL" id="TWH20386.1"/>
    </source>
</evidence>
<comment type="caution">
    <text evidence="5">The sequence shown here is derived from an EMBL/GenBank/DDBJ whole genome shotgun (WGS) entry which is preliminary data.</text>
</comment>
<keyword evidence="2" id="KW-0812">Transmembrane</keyword>
<feature type="transmembrane region" description="Helical" evidence="2">
    <location>
        <begin position="231"/>
        <end position="253"/>
    </location>
</feature>
<organism evidence="5 6">
    <name type="scientific">Prauserella rugosa</name>
    <dbReference type="NCBI Taxonomy" id="43354"/>
    <lineage>
        <taxon>Bacteria</taxon>
        <taxon>Bacillati</taxon>
        <taxon>Actinomycetota</taxon>
        <taxon>Actinomycetes</taxon>
        <taxon>Pseudonocardiales</taxon>
        <taxon>Pseudonocardiaceae</taxon>
        <taxon>Prauserella</taxon>
    </lineage>
</organism>
<feature type="region of interest" description="Disordered" evidence="1">
    <location>
        <begin position="1"/>
        <end position="39"/>
    </location>
</feature>
<feature type="transmembrane region" description="Helical" evidence="2">
    <location>
        <begin position="204"/>
        <end position="225"/>
    </location>
</feature>
<dbReference type="AlphaFoldDB" id="A0A660CAQ1"/>
<feature type="transmembrane region" description="Helical" evidence="2">
    <location>
        <begin position="291"/>
        <end position="311"/>
    </location>
</feature>
<evidence type="ECO:0000259" key="4">
    <source>
        <dbReference type="Pfam" id="PF19040"/>
    </source>
</evidence>
<dbReference type="Proteomes" id="UP000317303">
    <property type="component" value="Unassembled WGS sequence"/>
</dbReference>